<evidence type="ECO:0000313" key="2">
    <source>
        <dbReference type="Proteomes" id="UP000516380"/>
    </source>
</evidence>
<name>A0A7G1IB60_MYCKA</name>
<dbReference type="EMBL" id="AP023343">
    <property type="protein sequence ID" value="BCI86769.1"/>
    <property type="molecule type" value="Genomic_DNA"/>
</dbReference>
<keyword evidence="2" id="KW-1185">Reference proteome</keyword>
<evidence type="ECO:0000313" key="1">
    <source>
        <dbReference type="EMBL" id="BCI86769.1"/>
    </source>
</evidence>
<reference evidence="1 2" key="1">
    <citation type="submission" date="2020-07" db="EMBL/GenBank/DDBJ databases">
        <title>Mycobacterium kansasii (former subtype) with zoonotic potential isolated from diseased indoor pet cat, Japan.</title>
        <authorList>
            <person name="Fukano H."/>
            <person name="Terazono T."/>
            <person name="Hoshino Y."/>
        </authorList>
    </citation>
    <scope>NUCLEOTIDE SEQUENCE [LARGE SCALE GENOMIC DNA]</scope>
    <source>
        <strain evidence="1 2">Kuro-I</strain>
    </source>
</reference>
<accession>A0A7G1IB60</accession>
<organism evidence="1 2">
    <name type="scientific">Mycobacterium kansasii</name>
    <dbReference type="NCBI Taxonomy" id="1768"/>
    <lineage>
        <taxon>Bacteria</taxon>
        <taxon>Bacillati</taxon>
        <taxon>Actinomycetota</taxon>
        <taxon>Actinomycetes</taxon>
        <taxon>Mycobacteriales</taxon>
        <taxon>Mycobacteriaceae</taxon>
        <taxon>Mycobacterium</taxon>
    </lineage>
</organism>
<dbReference type="Proteomes" id="UP000516380">
    <property type="component" value="Chromosome"/>
</dbReference>
<proteinExistence type="predicted"/>
<sequence length="59" mass="6412">MSSGGVVDRETVTAALDALDAAVDRLVELNFDALTTPEWLALVERCERCADGCRWLSIS</sequence>
<protein>
    <submittedName>
        <fullName evidence="1">Uncharacterized protein</fullName>
    </submittedName>
</protein>
<gene>
    <name evidence="1" type="ORF">NIIDMKKI_19750</name>
</gene>
<dbReference type="AlphaFoldDB" id="A0A7G1IB60"/>